<reference evidence="1 2" key="1">
    <citation type="journal article" date="2019" name="J Genomics">
        <title>The Draft Genome of a Hydrogen-producing Cyanobacterium, Arthrospira platensis NIES-46.</title>
        <authorList>
            <person name="Suzuki S."/>
            <person name="Yamaguchi H."/>
            <person name="Kawachi M."/>
        </authorList>
    </citation>
    <scope>NUCLEOTIDE SEQUENCE [LARGE SCALE GENOMIC DNA]</scope>
    <source>
        <strain evidence="1 2">NIES-46</strain>
    </source>
</reference>
<name>A0A5M3TES4_LIMPL</name>
<proteinExistence type="predicted"/>
<comment type="caution">
    <text evidence="1">The sequence shown here is derived from an EMBL/GenBank/DDBJ whole genome shotgun (WGS) entry which is preliminary data.</text>
</comment>
<dbReference type="Proteomes" id="UP000326169">
    <property type="component" value="Unassembled WGS sequence"/>
</dbReference>
<evidence type="ECO:0000313" key="2">
    <source>
        <dbReference type="Proteomes" id="UP000326169"/>
    </source>
</evidence>
<dbReference type="EMBL" id="BIMW01000195">
    <property type="protein sequence ID" value="GCE96518.1"/>
    <property type="molecule type" value="Genomic_DNA"/>
</dbReference>
<evidence type="ECO:0000313" key="1">
    <source>
        <dbReference type="EMBL" id="GCE96518.1"/>
    </source>
</evidence>
<sequence>MHLHFHTLNQGRRMPTQTPTVLAYKKPLTSCWLRSFPPPRIPTHVTNKSDATSTWWRITASPATHLSVELFNAVLFISFYGTTDIAISAISIV</sequence>
<accession>A0A5M3TES4</accession>
<organism evidence="1 2">
    <name type="scientific">Limnospira platensis NIES-46</name>
    <dbReference type="NCBI Taxonomy" id="1236695"/>
    <lineage>
        <taxon>Bacteria</taxon>
        <taxon>Bacillati</taxon>
        <taxon>Cyanobacteriota</taxon>
        <taxon>Cyanophyceae</taxon>
        <taxon>Oscillatoriophycideae</taxon>
        <taxon>Oscillatoriales</taxon>
        <taxon>Sirenicapillariaceae</taxon>
        <taxon>Limnospira</taxon>
    </lineage>
</organism>
<protein>
    <submittedName>
        <fullName evidence="1">Uncharacterized protein</fullName>
    </submittedName>
</protein>
<keyword evidence="2" id="KW-1185">Reference proteome</keyword>
<gene>
    <name evidence="1" type="ORF">NIES46_45900</name>
</gene>